<sequence length="164" mass="18427">MSGSYSRIRQFGKTRSKSIDLSDISFSSHTPRSIAKNTHKSLEIKQNSLKNNPGIPDSIPEHENEDGVGEIFGEILNQKCSVTSPRDMAEKSYFQTVVKRSVSLKRSSSVSEGYSRIHHQNDLTAGDDHDDDDDDEHMKNSDSQAKLIKKKGKILQACRRLFGF</sequence>
<name>A0ABD1SAE3_9LAMI</name>
<gene>
    <name evidence="2" type="ORF">Adt_22903</name>
</gene>
<dbReference type="EMBL" id="JBFOLK010000007">
    <property type="protein sequence ID" value="KAL2497353.1"/>
    <property type="molecule type" value="Genomic_DNA"/>
</dbReference>
<dbReference type="AlphaFoldDB" id="A0ABD1SAE3"/>
<dbReference type="PANTHER" id="PTHR38386:SF7">
    <property type="entry name" value="TOPOISOMERASE 1-ASSOCIATED FACTOR 1"/>
    <property type="match status" value="1"/>
</dbReference>
<organism evidence="2 3">
    <name type="scientific">Abeliophyllum distichum</name>
    <dbReference type="NCBI Taxonomy" id="126358"/>
    <lineage>
        <taxon>Eukaryota</taxon>
        <taxon>Viridiplantae</taxon>
        <taxon>Streptophyta</taxon>
        <taxon>Embryophyta</taxon>
        <taxon>Tracheophyta</taxon>
        <taxon>Spermatophyta</taxon>
        <taxon>Magnoliopsida</taxon>
        <taxon>eudicotyledons</taxon>
        <taxon>Gunneridae</taxon>
        <taxon>Pentapetalae</taxon>
        <taxon>asterids</taxon>
        <taxon>lamiids</taxon>
        <taxon>Lamiales</taxon>
        <taxon>Oleaceae</taxon>
        <taxon>Forsythieae</taxon>
        <taxon>Abeliophyllum</taxon>
    </lineage>
</organism>
<accession>A0ABD1SAE3</accession>
<evidence type="ECO:0000256" key="1">
    <source>
        <dbReference type="SAM" id="MobiDB-lite"/>
    </source>
</evidence>
<feature type="region of interest" description="Disordered" evidence="1">
    <location>
        <begin position="46"/>
        <end position="65"/>
    </location>
</feature>
<proteinExistence type="predicted"/>
<reference evidence="3" key="1">
    <citation type="submission" date="2024-07" db="EMBL/GenBank/DDBJ databases">
        <title>Two chromosome-level genome assemblies of Korean endemic species Abeliophyllum distichum and Forsythia ovata (Oleaceae).</title>
        <authorList>
            <person name="Jang H."/>
        </authorList>
    </citation>
    <scope>NUCLEOTIDE SEQUENCE [LARGE SCALE GENOMIC DNA]</scope>
</reference>
<feature type="region of interest" description="Disordered" evidence="1">
    <location>
        <begin position="105"/>
        <end position="145"/>
    </location>
</feature>
<keyword evidence="3" id="KW-1185">Reference proteome</keyword>
<protein>
    <submittedName>
        <fullName evidence="2">Uncharacterized protein</fullName>
    </submittedName>
</protein>
<dbReference type="Proteomes" id="UP001604336">
    <property type="component" value="Unassembled WGS sequence"/>
</dbReference>
<evidence type="ECO:0000313" key="2">
    <source>
        <dbReference type="EMBL" id="KAL2497353.1"/>
    </source>
</evidence>
<comment type="caution">
    <text evidence="2">The sequence shown here is derived from an EMBL/GenBank/DDBJ whole genome shotgun (WGS) entry which is preliminary data.</text>
</comment>
<dbReference type="PANTHER" id="PTHR38386">
    <property type="entry name" value="OS05G0426900 PROTEIN"/>
    <property type="match status" value="1"/>
</dbReference>
<evidence type="ECO:0000313" key="3">
    <source>
        <dbReference type="Proteomes" id="UP001604336"/>
    </source>
</evidence>